<keyword evidence="3" id="KW-1185">Reference proteome</keyword>
<gene>
    <name evidence="2" type="ORF">H920_20247</name>
</gene>
<sequence length="259" mass="29172">MASSLPNSNSPDTGDCNFETASRLSISVGYFPGKEDTISVEETILLEDPTSNVCSSDNLIPPIQGTWGTEGADRRILQQNLIQDNPQQICKLGIITAWADNDDFEELTAHENLNGGQGLLDRCPKDETKLTEDKLEGLVKLEKNKEDDFDWFEVTSVEDLSVCNSSPPDKAQMECEVTGNQNMGTVETLNASKQPEEEDTQTTTCLRIGQAFRWLKKRILLTCQRRRDNSQATKSHQQQTPKRRWPFTSKKIQPEHLKK</sequence>
<dbReference type="PANTHER" id="PTHR36462:SF1">
    <property type="entry name" value="CHROMOSOME 12 OPEN READING FRAME 71"/>
    <property type="match status" value="1"/>
</dbReference>
<dbReference type="AlphaFoldDB" id="A0A091CMP5"/>
<dbReference type="EMBL" id="KN125438">
    <property type="protein sequence ID" value="KFO18310.1"/>
    <property type="molecule type" value="Genomic_DNA"/>
</dbReference>
<accession>A0A091CMP5</accession>
<dbReference type="PANTHER" id="PTHR36462">
    <property type="entry name" value="CHROMOSOME 12 OPEN READING FRAME 71"/>
    <property type="match status" value="1"/>
</dbReference>
<reference evidence="2 3" key="1">
    <citation type="submission" date="2013-11" db="EMBL/GenBank/DDBJ databases">
        <title>The Damaraland mole rat (Fukomys damarensis) genome and evolution of African mole rats.</title>
        <authorList>
            <person name="Gladyshev V.N."/>
            <person name="Fang X."/>
        </authorList>
    </citation>
    <scope>NUCLEOTIDE SEQUENCE [LARGE SCALE GENOMIC DNA]</scope>
    <source>
        <tissue evidence="2">Liver</tissue>
    </source>
</reference>
<organism evidence="2 3">
    <name type="scientific">Fukomys damarensis</name>
    <name type="common">Damaraland mole rat</name>
    <name type="synonym">Cryptomys damarensis</name>
    <dbReference type="NCBI Taxonomy" id="885580"/>
    <lineage>
        <taxon>Eukaryota</taxon>
        <taxon>Metazoa</taxon>
        <taxon>Chordata</taxon>
        <taxon>Craniata</taxon>
        <taxon>Vertebrata</taxon>
        <taxon>Euteleostomi</taxon>
        <taxon>Mammalia</taxon>
        <taxon>Eutheria</taxon>
        <taxon>Euarchontoglires</taxon>
        <taxon>Glires</taxon>
        <taxon>Rodentia</taxon>
        <taxon>Hystricomorpha</taxon>
        <taxon>Bathyergidae</taxon>
        <taxon>Fukomys</taxon>
    </lineage>
</organism>
<dbReference type="Pfam" id="PF15480">
    <property type="entry name" value="DUF4640"/>
    <property type="match status" value="2"/>
</dbReference>
<protein>
    <submittedName>
        <fullName evidence="2">Uncharacterized protein</fullName>
    </submittedName>
</protein>
<dbReference type="eggNOG" id="ENOG502RTYV">
    <property type="taxonomic scope" value="Eukaryota"/>
</dbReference>
<proteinExistence type="predicted"/>
<feature type="compositionally biased region" description="Polar residues" evidence="1">
    <location>
        <begin position="230"/>
        <end position="240"/>
    </location>
</feature>
<evidence type="ECO:0000256" key="1">
    <source>
        <dbReference type="SAM" id="MobiDB-lite"/>
    </source>
</evidence>
<feature type="region of interest" description="Disordered" evidence="1">
    <location>
        <begin position="226"/>
        <end position="259"/>
    </location>
</feature>
<dbReference type="Proteomes" id="UP000028990">
    <property type="component" value="Unassembled WGS sequence"/>
</dbReference>
<evidence type="ECO:0000313" key="3">
    <source>
        <dbReference type="Proteomes" id="UP000028990"/>
    </source>
</evidence>
<name>A0A091CMP5_FUKDA</name>
<evidence type="ECO:0000313" key="2">
    <source>
        <dbReference type="EMBL" id="KFO18310.1"/>
    </source>
</evidence>
<dbReference type="InterPro" id="IPR027908">
    <property type="entry name" value="DUF4640"/>
</dbReference>